<dbReference type="Pfam" id="PF07676">
    <property type="entry name" value="PD40"/>
    <property type="match status" value="1"/>
</dbReference>
<dbReference type="PROSITE" id="PS51257">
    <property type="entry name" value="PROKAR_LIPOPROTEIN"/>
    <property type="match status" value="1"/>
</dbReference>
<protein>
    <submittedName>
        <fullName evidence="3">WD40 repeat protein</fullName>
    </submittedName>
</protein>
<dbReference type="AlphaFoldDB" id="A0A543A5D5"/>
<dbReference type="SMART" id="SM00320">
    <property type="entry name" value="WD40"/>
    <property type="match status" value="3"/>
</dbReference>
<feature type="repeat" description="WD" evidence="1">
    <location>
        <begin position="302"/>
        <end position="332"/>
    </location>
</feature>
<evidence type="ECO:0000313" key="3">
    <source>
        <dbReference type="EMBL" id="TQL67696.1"/>
    </source>
</evidence>
<dbReference type="SUPFAM" id="SSF69322">
    <property type="entry name" value="Tricorn protease domain 2"/>
    <property type="match status" value="1"/>
</dbReference>
<evidence type="ECO:0000256" key="1">
    <source>
        <dbReference type="PROSITE-ProRule" id="PRU00221"/>
    </source>
</evidence>
<gene>
    <name evidence="3" type="ORF">FB381_1578</name>
</gene>
<evidence type="ECO:0000256" key="2">
    <source>
        <dbReference type="SAM" id="SignalP"/>
    </source>
</evidence>
<feature type="chain" id="PRO_5038369127" evidence="2">
    <location>
        <begin position="23"/>
        <end position="340"/>
    </location>
</feature>
<sequence length="340" mass="34612">MKRTLPLSAMLLAGMLSGCAGGEDAACSSSATVRPSVAAPGAVFPDTLSVSPTGDAVAAGCWQGLCRWDAADRTYEVALDRDPLTLAADWSMVATGAGCGDIALVDLDSGDRIVTLAGLPYEDDVTDTAWIRDVAISPDGKLVAATGTADALMIWDSDGKEIVDTEAPSAGSLAFNHDGSRLAVTTRDGVEIIDAESGESSGRLAGAEGTPAWSPDGHWLAGPGVDGAPTLWSATDLSVVETLPGADADGFSFAQTSATVGYVTGETAEVWAPKKLDGDGSQRTLPGLVASGQSVEGPAMTAFSPDGSRLYAATDDEGIVTWDLAADRSATRFPLPPTSS</sequence>
<accession>A0A543A5D5</accession>
<organism evidence="3 4">
    <name type="scientific">Nocardioides albertanoniae</name>
    <dbReference type="NCBI Taxonomy" id="1175486"/>
    <lineage>
        <taxon>Bacteria</taxon>
        <taxon>Bacillati</taxon>
        <taxon>Actinomycetota</taxon>
        <taxon>Actinomycetes</taxon>
        <taxon>Propionibacteriales</taxon>
        <taxon>Nocardioidaceae</taxon>
        <taxon>Nocardioides</taxon>
    </lineage>
</organism>
<keyword evidence="2" id="KW-0732">Signal</keyword>
<name>A0A543A5D5_9ACTN</name>
<dbReference type="PROSITE" id="PS50082">
    <property type="entry name" value="WD_REPEATS_2"/>
    <property type="match status" value="1"/>
</dbReference>
<proteinExistence type="predicted"/>
<dbReference type="Proteomes" id="UP000320209">
    <property type="component" value="Unassembled WGS sequence"/>
</dbReference>
<dbReference type="InterPro" id="IPR011659">
    <property type="entry name" value="WD40"/>
</dbReference>
<keyword evidence="4" id="KW-1185">Reference proteome</keyword>
<dbReference type="OrthoDB" id="9758793at2"/>
<dbReference type="EMBL" id="VFOV01000001">
    <property type="protein sequence ID" value="TQL67696.1"/>
    <property type="molecule type" value="Genomic_DNA"/>
</dbReference>
<dbReference type="Gene3D" id="2.130.10.10">
    <property type="entry name" value="YVTN repeat-like/Quinoprotein amine dehydrogenase"/>
    <property type="match status" value="2"/>
</dbReference>
<evidence type="ECO:0000313" key="4">
    <source>
        <dbReference type="Proteomes" id="UP000320209"/>
    </source>
</evidence>
<reference evidence="3 4" key="1">
    <citation type="submission" date="2019-06" db="EMBL/GenBank/DDBJ databases">
        <title>Sequencing the genomes of 1000 actinobacteria strains.</title>
        <authorList>
            <person name="Klenk H.-P."/>
        </authorList>
    </citation>
    <scope>NUCLEOTIDE SEQUENCE [LARGE SCALE GENOMIC DNA]</scope>
    <source>
        <strain evidence="3 4">DSM 25218</strain>
    </source>
</reference>
<dbReference type="RefSeq" id="WP_141779766.1">
    <property type="nucleotide sequence ID" value="NZ_VFOV01000001.1"/>
</dbReference>
<comment type="caution">
    <text evidence="3">The sequence shown here is derived from an EMBL/GenBank/DDBJ whole genome shotgun (WGS) entry which is preliminary data.</text>
</comment>
<dbReference type="InterPro" id="IPR015943">
    <property type="entry name" value="WD40/YVTN_repeat-like_dom_sf"/>
</dbReference>
<feature type="signal peptide" evidence="2">
    <location>
        <begin position="1"/>
        <end position="22"/>
    </location>
</feature>
<dbReference type="PANTHER" id="PTHR19879:SF9">
    <property type="entry name" value="TRANSCRIPTION INITIATION FACTOR TFIID SUBUNIT 5"/>
    <property type="match status" value="1"/>
</dbReference>
<keyword evidence="1" id="KW-0853">WD repeat</keyword>
<dbReference type="PANTHER" id="PTHR19879">
    <property type="entry name" value="TRANSCRIPTION INITIATION FACTOR TFIID"/>
    <property type="match status" value="1"/>
</dbReference>
<dbReference type="InterPro" id="IPR001680">
    <property type="entry name" value="WD40_rpt"/>
</dbReference>
<dbReference type="Pfam" id="PF00400">
    <property type="entry name" value="WD40"/>
    <property type="match status" value="1"/>
</dbReference>